<feature type="region of interest" description="Disordered" evidence="1">
    <location>
        <begin position="1"/>
        <end position="69"/>
    </location>
</feature>
<feature type="compositionally biased region" description="Basic and acidic residues" evidence="1">
    <location>
        <begin position="1"/>
        <end position="29"/>
    </location>
</feature>
<organism evidence="2 3">
    <name type="scientific">Halobellus salinus</name>
    <dbReference type="NCBI Taxonomy" id="931585"/>
    <lineage>
        <taxon>Archaea</taxon>
        <taxon>Methanobacteriati</taxon>
        <taxon>Methanobacteriota</taxon>
        <taxon>Stenosarchaea group</taxon>
        <taxon>Halobacteria</taxon>
        <taxon>Halobacteriales</taxon>
        <taxon>Haloferacaceae</taxon>
        <taxon>Halobellus</taxon>
    </lineage>
</organism>
<dbReference type="Proteomes" id="UP000653099">
    <property type="component" value="Unassembled WGS sequence"/>
</dbReference>
<name>A0A830E9J6_9EURY</name>
<dbReference type="EMBL" id="BMOC01000006">
    <property type="protein sequence ID" value="GGJ04445.1"/>
    <property type="molecule type" value="Genomic_DNA"/>
</dbReference>
<protein>
    <submittedName>
        <fullName evidence="2">Uncharacterized protein</fullName>
    </submittedName>
</protein>
<gene>
    <name evidence="2" type="ORF">GCM10008995_12870</name>
</gene>
<sequence length="69" mass="7562">MHKPDKALRDYRTGNRSETHDSGRDERGLTARVTSRDGTAGRASARPPTGKRPPMGVLLPLPPDVSRIQ</sequence>
<keyword evidence="3" id="KW-1185">Reference proteome</keyword>
<evidence type="ECO:0000313" key="2">
    <source>
        <dbReference type="EMBL" id="GGJ04445.1"/>
    </source>
</evidence>
<reference evidence="2" key="2">
    <citation type="submission" date="2020-09" db="EMBL/GenBank/DDBJ databases">
        <authorList>
            <person name="Sun Q."/>
            <person name="Ohkuma M."/>
        </authorList>
    </citation>
    <scope>NUCLEOTIDE SEQUENCE</scope>
    <source>
        <strain evidence="2">JCM 14359</strain>
    </source>
</reference>
<evidence type="ECO:0000313" key="3">
    <source>
        <dbReference type="Proteomes" id="UP000653099"/>
    </source>
</evidence>
<evidence type="ECO:0000256" key="1">
    <source>
        <dbReference type="SAM" id="MobiDB-lite"/>
    </source>
</evidence>
<comment type="caution">
    <text evidence="2">The sequence shown here is derived from an EMBL/GenBank/DDBJ whole genome shotgun (WGS) entry which is preliminary data.</text>
</comment>
<reference evidence="2" key="1">
    <citation type="journal article" date="2014" name="Int. J. Syst. Evol. Microbiol.">
        <title>Complete genome sequence of Corynebacterium casei LMG S-19264T (=DSM 44701T), isolated from a smear-ripened cheese.</title>
        <authorList>
            <consortium name="US DOE Joint Genome Institute (JGI-PGF)"/>
            <person name="Walter F."/>
            <person name="Albersmeier A."/>
            <person name="Kalinowski J."/>
            <person name="Ruckert C."/>
        </authorList>
    </citation>
    <scope>NUCLEOTIDE SEQUENCE</scope>
    <source>
        <strain evidence="2">JCM 14359</strain>
    </source>
</reference>
<dbReference type="AlphaFoldDB" id="A0A830E9J6"/>
<proteinExistence type="predicted"/>
<accession>A0A830E9J6</accession>